<feature type="domain" description="UspA" evidence="2">
    <location>
        <begin position="6"/>
        <end position="150"/>
    </location>
</feature>
<proteinExistence type="inferred from homology"/>
<dbReference type="PANTHER" id="PTHR46268:SF15">
    <property type="entry name" value="UNIVERSAL STRESS PROTEIN HP_0031"/>
    <property type="match status" value="1"/>
</dbReference>
<dbReference type="KEGG" id="gur:Gura_3645"/>
<name>A5G7N0_GEOUR</name>
<dbReference type="HOGENOM" id="CLU_049301_16_0_7"/>
<dbReference type="PRINTS" id="PR01438">
    <property type="entry name" value="UNVRSLSTRESS"/>
</dbReference>
<evidence type="ECO:0000259" key="2">
    <source>
        <dbReference type="Pfam" id="PF00582"/>
    </source>
</evidence>
<evidence type="ECO:0000313" key="4">
    <source>
        <dbReference type="Proteomes" id="UP000006695"/>
    </source>
</evidence>
<dbReference type="InterPro" id="IPR006016">
    <property type="entry name" value="UspA"/>
</dbReference>
<dbReference type="Pfam" id="PF00582">
    <property type="entry name" value="Usp"/>
    <property type="match status" value="1"/>
</dbReference>
<keyword evidence="4" id="KW-1185">Reference proteome</keyword>
<dbReference type="CDD" id="cd00293">
    <property type="entry name" value="USP-like"/>
    <property type="match status" value="1"/>
</dbReference>
<reference evidence="3 4" key="1">
    <citation type="submission" date="2007-05" db="EMBL/GenBank/DDBJ databases">
        <title>Complete sequence of Geobacter uraniireducens Rf4.</title>
        <authorList>
            <consortium name="US DOE Joint Genome Institute"/>
            <person name="Copeland A."/>
            <person name="Lucas S."/>
            <person name="Lapidus A."/>
            <person name="Barry K."/>
            <person name="Detter J.C."/>
            <person name="Glavina del Rio T."/>
            <person name="Hammon N."/>
            <person name="Israni S."/>
            <person name="Dalin E."/>
            <person name="Tice H."/>
            <person name="Pitluck S."/>
            <person name="Chertkov O."/>
            <person name="Brettin T."/>
            <person name="Bruce D."/>
            <person name="Han C."/>
            <person name="Schmutz J."/>
            <person name="Larimer F."/>
            <person name="Land M."/>
            <person name="Hauser L."/>
            <person name="Kyrpides N."/>
            <person name="Mikhailova N."/>
            <person name="Shelobolina E."/>
            <person name="Aklujkar M."/>
            <person name="Lovley D."/>
            <person name="Richardson P."/>
        </authorList>
    </citation>
    <scope>NUCLEOTIDE SEQUENCE [LARGE SCALE GENOMIC DNA]</scope>
    <source>
        <strain evidence="3 4">Rf4</strain>
    </source>
</reference>
<dbReference type="Proteomes" id="UP000006695">
    <property type="component" value="Chromosome"/>
</dbReference>
<dbReference type="InterPro" id="IPR014729">
    <property type="entry name" value="Rossmann-like_a/b/a_fold"/>
</dbReference>
<accession>A5G7N0</accession>
<dbReference type="EMBL" id="CP000698">
    <property type="protein sequence ID" value="ABQ27798.1"/>
    <property type="molecule type" value="Genomic_DNA"/>
</dbReference>
<dbReference type="PANTHER" id="PTHR46268">
    <property type="entry name" value="STRESS RESPONSE PROTEIN NHAX"/>
    <property type="match status" value="1"/>
</dbReference>
<dbReference type="OrthoDB" id="9788959at2"/>
<dbReference type="Gene3D" id="3.40.50.620">
    <property type="entry name" value="HUPs"/>
    <property type="match status" value="1"/>
</dbReference>
<evidence type="ECO:0000256" key="1">
    <source>
        <dbReference type="ARBA" id="ARBA00008791"/>
    </source>
</evidence>
<protein>
    <submittedName>
        <fullName evidence="3">UspA domain protein</fullName>
    </submittedName>
</protein>
<sequence>MLNLRKKILVAIDGSPLSDKAAEEAVRMAVGNPSQFKSKIYAMLVLPNAPRNTFTDFVPAAPITESKEWAELRERILYVIEKDAKEAGIPLEIKVVYGDPADELLKFAEREEIDVIVIGSSGKGFLKRKLLGSVSHKVAKYAKCSVYIIRG</sequence>
<dbReference type="STRING" id="351605.Gura_3645"/>
<dbReference type="RefSeq" id="WP_011940452.1">
    <property type="nucleotide sequence ID" value="NC_009483.1"/>
</dbReference>
<comment type="similarity">
    <text evidence="1">Belongs to the universal stress protein A family.</text>
</comment>
<dbReference type="InterPro" id="IPR006015">
    <property type="entry name" value="Universal_stress_UspA"/>
</dbReference>
<gene>
    <name evidence="3" type="ordered locus">Gura_3645</name>
</gene>
<dbReference type="SUPFAM" id="SSF52402">
    <property type="entry name" value="Adenine nucleotide alpha hydrolases-like"/>
    <property type="match status" value="1"/>
</dbReference>
<evidence type="ECO:0000313" key="3">
    <source>
        <dbReference type="EMBL" id="ABQ27798.1"/>
    </source>
</evidence>
<dbReference type="AlphaFoldDB" id="A5G7N0"/>
<organism evidence="3 4">
    <name type="scientific">Geotalea uraniireducens (strain Rf4)</name>
    <name type="common">Geobacter uraniireducens</name>
    <dbReference type="NCBI Taxonomy" id="351605"/>
    <lineage>
        <taxon>Bacteria</taxon>
        <taxon>Pseudomonadati</taxon>
        <taxon>Thermodesulfobacteriota</taxon>
        <taxon>Desulfuromonadia</taxon>
        <taxon>Geobacterales</taxon>
        <taxon>Geobacteraceae</taxon>
        <taxon>Geotalea</taxon>
    </lineage>
</organism>